<gene>
    <name evidence="1" type="ORF">METZ01_LOCUS199713</name>
</gene>
<evidence type="ECO:0000313" key="1">
    <source>
        <dbReference type="EMBL" id="SVB46859.1"/>
    </source>
</evidence>
<sequence length="66" mass="6946">MSRDGGGGVRNLVPRKVAANLGAVAVGPIVMAQPGQEKGPKPDGIKVRGSSATFWFYFSSRTTVRN</sequence>
<dbReference type="AlphaFoldDB" id="A0A382E8Y2"/>
<reference evidence="1" key="1">
    <citation type="submission" date="2018-05" db="EMBL/GenBank/DDBJ databases">
        <authorList>
            <person name="Lanie J.A."/>
            <person name="Ng W.-L."/>
            <person name="Kazmierczak K.M."/>
            <person name="Andrzejewski T.M."/>
            <person name="Davidsen T.M."/>
            <person name="Wayne K.J."/>
            <person name="Tettelin H."/>
            <person name="Glass J.I."/>
            <person name="Rusch D."/>
            <person name="Podicherti R."/>
            <person name="Tsui H.-C.T."/>
            <person name="Winkler M.E."/>
        </authorList>
    </citation>
    <scope>NUCLEOTIDE SEQUENCE</scope>
</reference>
<protein>
    <submittedName>
        <fullName evidence="1">Uncharacterized protein</fullName>
    </submittedName>
</protein>
<dbReference type="EMBL" id="UINC01043182">
    <property type="protein sequence ID" value="SVB46859.1"/>
    <property type="molecule type" value="Genomic_DNA"/>
</dbReference>
<name>A0A382E8Y2_9ZZZZ</name>
<organism evidence="1">
    <name type="scientific">marine metagenome</name>
    <dbReference type="NCBI Taxonomy" id="408172"/>
    <lineage>
        <taxon>unclassified sequences</taxon>
        <taxon>metagenomes</taxon>
        <taxon>ecological metagenomes</taxon>
    </lineage>
</organism>
<accession>A0A382E8Y2</accession>
<proteinExistence type="predicted"/>